<sequence>MLKTMTQDSHQVASPSSSSTSTSSSSLHMDFLRVFKRKSSIRSWSRKNSASDSSAFSTPTSSRRSSFASQGFASVHHHQISPASSANTSPAISRQVTKNVSDYEALIQNTQRQEQADEAIRQKELQAYFNRAAETGLSLRRF</sequence>
<dbReference type="eggNOG" id="ENOG502RE23">
    <property type="taxonomic scope" value="Eukaryota"/>
</dbReference>
<dbReference type="EMBL" id="DF238784">
    <property type="protein sequence ID" value="GAC94500.1"/>
    <property type="molecule type" value="Genomic_DNA"/>
</dbReference>
<accession>R9P8T5</accession>
<dbReference type="AlphaFoldDB" id="R9P8T5"/>
<feature type="compositionally biased region" description="Polar residues" evidence="1">
    <location>
        <begin position="81"/>
        <end position="95"/>
    </location>
</feature>
<dbReference type="HOGENOM" id="CLU_112588_0_0_1"/>
<dbReference type="GeneID" id="24107366"/>
<protein>
    <submittedName>
        <fullName evidence="2">Uncharacterized protein</fullName>
    </submittedName>
</protein>
<reference evidence="3" key="1">
    <citation type="journal article" date="2013" name="Genome Announc.">
        <title>Draft genome sequence of the basidiomycetous yeast-like fungus Pseudozyma hubeiensis SY62, which produces an abundant amount of the biosurfactant mannosylerythritol lipids.</title>
        <authorList>
            <person name="Konishi M."/>
            <person name="Hatada Y."/>
            <person name="Horiuchi J."/>
        </authorList>
    </citation>
    <scope>NUCLEOTIDE SEQUENCE [LARGE SCALE GENOMIC DNA]</scope>
    <source>
        <strain evidence="3">SY62</strain>
    </source>
</reference>
<gene>
    <name evidence="2" type="ORF">PHSY_002072</name>
</gene>
<feature type="compositionally biased region" description="Low complexity" evidence="1">
    <location>
        <begin position="41"/>
        <end position="74"/>
    </location>
</feature>
<dbReference type="RefSeq" id="XP_012188087.1">
    <property type="nucleotide sequence ID" value="XM_012332697.1"/>
</dbReference>
<evidence type="ECO:0000313" key="3">
    <source>
        <dbReference type="Proteomes" id="UP000014071"/>
    </source>
</evidence>
<feature type="compositionally biased region" description="Low complexity" evidence="1">
    <location>
        <begin position="14"/>
        <end position="26"/>
    </location>
</feature>
<feature type="region of interest" description="Disordered" evidence="1">
    <location>
        <begin position="1"/>
        <end position="26"/>
    </location>
</feature>
<proteinExistence type="predicted"/>
<dbReference type="OrthoDB" id="2552749at2759"/>
<evidence type="ECO:0000256" key="1">
    <source>
        <dbReference type="SAM" id="MobiDB-lite"/>
    </source>
</evidence>
<feature type="region of interest" description="Disordered" evidence="1">
    <location>
        <begin position="39"/>
        <end position="95"/>
    </location>
</feature>
<keyword evidence="3" id="KW-1185">Reference proteome</keyword>
<evidence type="ECO:0000313" key="2">
    <source>
        <dbReference type="EMBL" id="GAC94500.1"/>
    </source>
</evidence>
<name>R9P8T5_PSEHS</name>
<feature type="compositionally biased region" description="Polar residues" evidence="1">
    <location>
        <begin position="1"/>
        <end position="13"/>
    </location>
</feature>
<dbReference type="Proteomes" id="UP000014071">
    <property type="component" value="Unassembled WGS sequence"/>
</dbReference>
<organism evidence="2 3">
    <name type="scientific">Pseudozyma hubeiensis (strain SY62)</name>
    <name type="common">Yeast</name>
    <dbReference type="NCBI Taxonomy" id="1305764"/>
    <lineage>
        <taxon>Eukaryota</taxon>
        <taxon>Fungi</taxon>
        <taxon>Dikarya</taxon>
        <taxon>Basidiomycota</taxon>
        <taxon>Ustilaginomycotina</taxon>
        <taxon>Ustilaginomycetes</taxon>
        <taxon>Ustilaginales</taxon>
        <taxon>Ustilaginaceae</taxon>
        <taxon>Pseudozyma</taxon>
    </lineage>
</organism>